<evidence type="ECO:0000256" key="2">
    <source>
        <dbReference type="ARBA" id="ARBA00022603"/>
    </source>
</evidence>
<comment type="caution">
    <text evidence="7">The sequence shown here is derived from an EMBL/GenBank/DDBJ whole genome shotgun (WGS) entry which is preliminary data.</text>
</comment>
<keyword evidence="5" id="KW-0680">Restriction system</keyword>
<dbReference type="InterPro" id="IPR001525">
    <property type="entry name" value="C5_MeTfrase"/>
</dbReference>
<evidence type="ECO:0000256" key="5">
    <source>
        <dbReference type="ARBA" id="ARBA00022747"/>
    </source>
</evidence>
<dbReference type="InterPro" id="IPR029063">
    <property type="entry name" value="SAM-dependent_MTases_sf"/>
</dbReference>
<dbReference type="PANTHER" id="PTHR10629">
    <property type="entry name" value="CYTOSINE-SPECIFIC METHYLTRANSFERASE"/>
    <property type="match status" value="1"/>
</dbReference>
<keyword evidence="3 7" id="KW-0808">Transferase</keyword>
<dbReference type="AlphaFoldDB" id="A0A3L7DXH3"/>
<dbReference type="GO" id="GO:0044027">
    <property type="term" value="P:negative regulation of gene expression via chromosomal CpG island methylation"/>
    <property type="evidence" value="ECO:0007669"/>
    <property type="project" value="TreeGrafter"/>
</dbReference>
<gene>
    <name evidence="7" type="ORF">DWB85_14115</name>
</gene>
<dbReference type="PANTHER" id="PTHR10629:SF52">
    <property type="entry name" value="DNA (CYTOSINE-5)-METHYLTRANSFERASE 1"/>
    <property type="match status" value="1"/>
</dbReference>
<organism evidence="7 8">
    <name type="scientific">Seongchinamella sediminis</name>
    <dbReference type="NCBI Taxonomy" id="2283635"/>
    <lineage>
        <taxon>Bacteria</taxon>
        <taxon>Pseudomonadati</taxon>
        <taxon>Pseudomonadota</taxon>
        <taxon>Gammaproteobacteria</taxon>
        <taxon>Cellvibrionales</taxon>
        <taxon>Halieaceae</taxon>
        <taxon>Seongchinamella</taxon>
    </lineage>
</organism>
<evidence type="ECO:0000256" key="1">
    <source>
        <dbReference type="ARBA" id="ARBA00011975"/>
    </source>
</evidence>
<dbReference type="Pfam" id="PF00145">
    <property type="entry name" value="DNA_methylase"/>
    <property type="match status" value="1"/>
</dbReference>
<evidence type="ECO:0000256" key="4">
    <source>
        <dbReference type="ARBA" id="ARBA00022691"/>
    </source>
</evidence>
<evidence type="ECO:0000256" key="3">
    <source>
        <dbReference type="ARBA" id="ARBA00022679"/>
    </source>
</evidence>
<dbReference type="GO" id="GO:0003677">
    <property type="term" value="F:DNA binding"/>
    <property type="evidence" value="ECO:0007669"/>
    <property type="project" value="TreeGrafter"/>
</dbReference>
<comment type="catalytic activity">
    <reaction evidence="6">
        <text>a 2'-deoxycytidine in DNA + S-adenosyl-L-methionine = a 5-methyl-2'-deoxycytidine in DNA + S-adenosyl-L-homocysteine + H(+)</text>
        <dbReference type="Rhea" id="RHEA:13681"/>
        <dbReference type="Rhea" id="RHEA-COMP:11369"/>
        <dbReference type="Rhea" id="RHEA-COMP:11370"/>
        <dbReference type="ChEBI" id="CHEBI:15378"/>
        <dbReference type="ChEBI" id="CHEBI:57856"/>
        <dbReference type="ChEBI" id="CHEBI:59789"/>
        <dbReference type="ChEBI" id="CHEBI:85452"/>
        <dbReference type="ChEBI" id="CHEBI:85454"/>
        <dbReference type="EC" id="2.1.1.37"/>
    </reaction>
</comment>
<evidence type="ECO:0000256" key="6">
    <source>
        <dbReference type="ARBA" id="ARBA00047422"/>
    </source>
</evidence>
<keyword evidence="4" id="KW-0949">S-adenosyl-L-methionine</keyword>
<keyword evidence="2 7" id="KW-0489">Methyltransferase</keyword>
<sequence length="163" mass="18813">MYSKSVKRNRGFGKGKLALHNHHTKEIGARRKHLISLLKPGAKGDSLPNNVWNGKRPEKWRRLHPDKPAYTILAQMHRDLSEWVHPSLERWITVREAARLQSFHDGFIFKSSEWQQLKQIGNAVPPLMAHVLGDMAAHLLQELRPATTKRAKRRAFQLELEPA</sequence>
<proteinExistence type="predicted"/>
<name>A0A3L7DXH3_9GAMM</name>
<dbReference type="InterPro" id="IPR050390">
    <property type="entry name" value="C5-Methyltransferase"/>
</dbReference>
<evidence type="ECO:0000313" key="8">
    <source>
        <dbReference type="Proteomes" id="UP000265509"/>
    </source>
</evidence>
<accession>A0A3L7DXH3</accession>
<dbReference type="SUPFAM" id="SSF53335">
    <property type="entry name" value="S-adenosyl-L-methionine-dependent methyltransferases"/>
    <property type="match status" value="1"/>
</dbReference>
<dbReference type="EMBL" id="QRAN01000015">
    <property type="protein sequence ID" value="RLQ21210.1"/>
    <property type="molecule type" value="Genomic_DNA"/>
</dbReference>
<dbReference type="Proteomes" id="UP000265509">
    <property type="component" value="Unassembled WGS sequence"/>
</dbReference>
<dbReference type="EC" id="2.1.1.37" evidence="1"/>
<dbReference type="OrthoDB" id="9813719at2"/>
<dbReference type="Gene3D" id="3.90.120.10">
    <property type="entry name" value="DNA Methylase, subunit A, domain 2"/>
    <property type="match status" value="1"/>
</dbReference>
<keyword evidence="8" id="KW-1185">Reference proteome</keyword>
<reference evidence="7 8" key="1">
    <citation type="submission" date="2018-07" db="EMBL/GenBank/DDBJ databases">
        <title>Halioglobus sp. genome submission.</title>
        <authorList>
            <person name="Ye M.-Q."/>
            <person name="Du Z.-J."/>
        </authorList>
    </citation>
    <scope>NUCLEOTIDE SEQUENCE [LARGE SCALE GENOMIC DNA]</scope>
    <source>
        <strain evidence="7 8">U0301</strain>
    </source>
</reference>
<evidence type="ECO:0000313" key="7">
    <source>
        <dbReference type="EMBL" id="RLQ21210.1"/>
    </source>
</evidence>
<dbReference type="GO" id="GO:0003886">
    <property type="term" value="F:DNA (cytosine-5-)-methyltransferase activity"/>
    <property type="evidence" value="ECO:0007669"/>
    <property type="project" value="UniProtKB-EC"/>
</dbReference>
<protein>
    <recommendedName>
        <fullName evidence="1">DNA (cytosine-5-)-methyltransferase</fullName>
        <ecNumber evidence="1">2.1.1.37</ecNumber>
    </recommendedName>
</protein>
<dbReference type="GO" id="GO:0032259">
    <property type="term" value="P:methylation"/>
    <property type="evidence" value="ECO:0007669"/>
    <property type="project" value="UniProtKB-KW"/>
</dbReference>
<dbReference type="GO" id="GO:0009307">
    <property type="term" value="P:DNA restriction-modification system"/>
    <property type="evidence" value="ECO:0007669"/>
    <property type="project" value="UniProtKB-KW"/>
</dbReference>